<reference evidence="2 4" key="1">
    <citation type="submission" date="2008-03" db="EMBL/GenBank/DDBJ databases">
        <title>Annotation of Ixodes scapularis.</title>
        <authorList>
            <consortium name="Ixodes scapularis Genome Project Consortium"/>
            <person name="Caler E."/>
            <person name="Hannick L.I."/>
            <person name="Bidwell S."/>
            <person name="Joardar V."/>
            <person name="Thiagarajan M."/>
            <person name="Amedeo P."/>
            <person name="Galinsky K.J."/>
            <person name="Schobel S."/>
            <person name="Inman J."/>
            <person name="Hostetler J."/>
            <person name="Miller J."/>
            <person name="Hammond M."/>
            <person name="Megy K."/>
            <person name="Lawson D."/>
            <person name="Kodira C."/>
            <person name="Sutton G."/>
            <person name="Meyer J."/>
            <person name="Hill C.A."/>
            <person name="Birren B."/>
            <person name="Nene V."/>
            <person name="Collins F."/>
            <person name="Alarcon-Chaidez F."/>
            <person name="Wikel S."/>
            <person name="Strausberg R."/>
        </authorList>
    </citation>
    <scope>NUCLEOTIDE SEQUENCE [LARGE SCALE GENOMIC DNA]</scope>
    <source>
        <strain evidence="4">Wikel</strain>
        <strain evidence="2">Wikel colony</strain>
    </source>
</reference>
<gene>
    <name evidence="2" type="ORF">IscW_ISCW006258</name>
</gene>
<keyword evidence="4" id="KW-1185">Reference proteome</keyword>
<organism>
    <name type="scientific">Ixodes scapularis</name>
    <name type="common">Black-legged tick</name>
    <name type="synonym">Deer tick</name>
    <dbReference type="NCBI Taxonomy" id="6945"/>
    <lineage>
        <taxon>Eukaryota</taxon>
        <taxon>Metazoa</taxon>
        <taxon>Ecdysozoa</taxon>
        <taxon>Arthropoda</taxon>
        <taxon>Chelicerata</taxon>
        <taxon>Arachnida</taxon>
        <taxon>Acari</taxon>
        <taxon>Parasitiformes</taxon>
        <taxon>Ixodida</taxon>
        <taxon>Ixodoidea</taxon>
        <taxon>Ixodidae</taxon>
        <taxon>Ixodinae</taxon>
        <taxon>Ixodes</taxon>
    </lineage>
</organism>
<protein>
    <submittedName>
        <fullName evidence="2 3">Uncharacterized protein</fullName>
    </submittedName>
</protein>
<dbReference type="EMBL" id="DS743868">
    <property type="protein sequence ID" value="EEC07585.1"/>
    <property type="molecule type" value="Genomic_DNA"/>
</dbReference>
<dbReference type="PaxDb" id="6945-B7PLW3"/>
<sequence length="66" mass="7588">MLLLNPGIEFIERNVTWLPISWAASVIKILSITFAFLAQGLSQEGPKGRTWLQRAPLQKHRCKERK</sequence>
<evidence type="ECO:0000313" key="2">
    <source>
        <dbReference type="EMBL" id="EEC07585.1"/>
    </source>
</evidence>
<evidence type="ECO:0000313" key="3">
    <source>
        <dbReference type="EnsemblMetazoa" id="ISCW006258-PA"/>
    </source>
</evidence>
<name>B7PLW3_IXOSC</name>
<dbReference type="HOGENOM" id="CLU_2833979_0_0_1"/>
<proteinExistence type="predicted"/>
<feature type="transmembrane region" description="Helical" evidence="1">
    <location>
        <begin position="20"/>
        <end position="41"/>
    </location>
</feature>
<reference evidence="3" key="2">
    <citation type="submission" date="2020-05" db="UniProtKB">
        <authorList>
            <consortium name="EnsemblMetazoa"/>
        </authorList>
    </citation>
    <scope>IDENTIFICATION</scope>
    <source>
        <strain evidence="3">wikel</strain>
    </source>
</reference>
<keyword evidence="1" id="KW-1133">Transmembrane helix</keyword>
<keyword evidence="1" id="KW-0472">Membrane</keyword>
<keyword evidence="1" id="KW-0812">Transmembrane</keyword>
<dbReference type="InParanoid" id="B7PLW3"/>
<dbReference type="EnsemblMetazoa" id="ISCW006258-RA">
    <property type="protein sequence ID" value="ISCW006258-PA"/>
    <property type="gene ID" value="ISCW006258"/>
</dbReference>
<dbReference type="EMBL" id="ABJB010280320">
    <property type="status" value="NOT_ANNOTATED_CDS"/>
    <property type="molecule type" value="Genomic_DNA"/>
</dbReference>
<evidence type="ECO:0000313" key="4">
    <source>
        <dbReference type="Proteomes" id="UP000001555"/>
    </source>
</evidence>
<dbReference type="AlphaFoldDB" id="B7PLW3"/>
<accession>B7PLW3</accession>
<dbReference type="Proteomes" id="UP000001555">
    <property type="component" value="Unassembled WGS sequence"/>
</dbReference>
<dbReference type="VEuPathDB" id="VectorBase:ISCW006258"/>
<evidence type="ECO:0000256" key="1">
    <source>
        <dbReference type="SAM" id="Phobius"/>
    </source>
</evidence>